<proteinExistence type="predicted"/>
<evidence type="ECO:0000256" key="1">
    <source>
        <dbReference type="SAM" id="SignalP"/>
    </source>
</evidence>
<feature type="domain" description="TonB C-terminal" evidence="2">
    <location>
        <begin position="203"/>
        <end position="267"/>
    </location>
</feature>
<dbReference type="EMBL" id="FQZI01000001">
    <property type="protein sequence ID" value="SHI50221.1"/>
    <property type="molecule type" value="Genomic_DNA"/>
</dbReference>
<dbReference type="InterPro" id="IPR037682">
    <property type="entry name" value="TonB_C"/>
</dbReference>
<evidence type="ECO:0000259" key="2">
    <source>
        <dbReference type="Pfam" id="PF03544"/>
    </source>
</evidence>
<name>A0A1M6BNA4_9FLAO</name>
<sequence>MKKILTLAFLFATLHFFAQEEYVEHPKSPAIKENDSTIILSKISTEGNLISETTINKKNLKGFRITYYKNKNKHYTEEFTISDLTSKKIINNKIINSWNIDNVQTVINGNGNYSFENKYYKTSGIYLNGLKTGIWKFSTETAWCTELYENGKLVSGSRRDKDNNVTIYKEIETPPVFTKGEAHFKNYLINNMINLNANETSSLVGTMNLEFVVDIDGKITDIKILKKLDSLTSEQITSLLKKYNYIKPGYQRGIPIRVKHHMPVSFDMR</sequence>
<dbReference type="Proteomes" id="UP000184488">
    <property type="component" value="Unassembled WGS sequence"/>
</dbReference>
<feature type="chain" id="PRO_5012861531" evidence="1">
    <location>
        <begin position="19"/>
        <end position="269"/>
    </location>
</feature>
<dbReference type="SUPFAM" id="SSF74653">
    <property type="entry name" value="TolA/TonB C-terminal domain"/>
    <property type="match status" value="1"/>
</dbReference>
<feature type="signal peptide" evidence="1">
    <location>
        <begin position="1"/>
        <end position="18"/>
    </location>
</feature>
<evidence type="ECO:0000313" key="3">
    <source>
        <dbReference type="EMBL" id="SHI50221.1"/>
    </source>
</evidence>
<reference evidence="4" key="1">
    <citation type="submission" date="2016-11" db="EMBL/GenBank/DDBJ databases">
        <authorList>
            <person name="Varghese N."/>
            <person name="Submissions S."/>
        </authorList>
    </citation>
    <scope>NUCLEOTIDE SEQUENCE [LARGE SCALE GENOMIC DNA]</scope>
    <source>
        <strain evidence="4">DSM 18829</strain>
    </source>
</reference>
<organism evidence="3 4">
    <name type="scientific">Flavobacterium terrae</name>
    <dbReference type="NCBI Taxonomy" id="415425"/>
    <lineage>
        <taxon>Bacteria</taxon>
        <taxon>Pseudomonadati</taxon>
        <taxon>Bacteroidota</taxon>
        <taxon>Flavobacteriia</taxon>
        <taxon>Flavobacteriales</taxon>
        <taxon>Flavobacteriaceae</taxon>
        <taxon>Flavobacterium</taxon>
    </lineage>
</organism>
<evidence type="ECO:0000313" key="4">
    <source>
        <dbReference type="Proteomes" id="UP000184488"/>
    </source>
</evidence>
<accession>A0A1M6BNA4</accession>
<dbReference type="Gene3D" id="3.30.1150.10">
    <property type="match status" value="1"/>
</dbReference>
<dbReference type="STRING" id="415425.SAMN05444363_0858"/>
<gene>
    <name evidence="3" type="ORF">SAMN05444363_0858</name>
</gene>
<dbReference type="RefSeq" id="WP_073308865.1">
    <property type="nucleotide sequence ID" value="NZ_FQZI01000001.1"/>
</dbReference>
<dbReference type="OrthoDB" id="649093at2"/>
<dbReference type="GO" id="GO:0055085">
    <property type="term" value="P:transmembrane transport"/>
    <property type="evidence" value="ECO:0007669"/>
    <property type="project" value="InterPro"/>
</dbReference>
<protein>
    <submittedName>
        <fullName evidence="3">TonB protein C-terminal</fullName>
    </submittedName>
</protein>
<keyword evidence="1" id="KW-0732">Signal</keyword>
<dbReference type="Pfam" id="PF03544">
    <property type="entry name" value="TonB_C"/>
    <property type="match status" value="1"/>
</dbReference>
<dbReference type="AlphaFoldDB" id="A0A1M6BNA4"/>
<keyword evidence="4" id="KW-1185">Reference proteome</keyword>